<feature type="transmembrane region" description="Helical" evidence="1">
    <location>
        <begin position="34"/>
        <end position="54"/>
    </location>
</feature>
<protein>
    <recommendedName>
        <fullName evidence="4">Transmembrane protein</fullName>
    </recommendedName>
</protein>
<dbReference type="RefSeq" id="WP_199034141.1">
    <property type="nucleotide sequence ID" value="NZ_JAELXS010000001.1"/>
</dbReference>
<evidence type="ECO:0000313" key="3">
    <source>
        <dbReference type="Proteomes" id="UP000640426"/>
    </source>
</evidence>
<sequence length="128" mass="13743">MRRRSWIGLSLLVAVMATLAIMVAGSYYKSVSSLAIQLPMLAVPIAVPLVVASLARRHTRAIWGVTALILAIGWGYVLYTDLRPDQGIGPSFAIVMGWFASVVALCVALLWIVGAAIAQAVHRTRTDP</sequence>
<dbReference type="EMBL" id="JAELXS010000001">
    <property type="protein sequence ID" value="MBJ6120364.1"/>
    <property type="molecule type" value="Genomic_DNA"/>
</dbReference>
<evidence type="ECO:0008006" key="4">
    <source>
        <dbReference type="Google" id="ProtNLM"/>
    </source>
</evidence>
<feature type="transmembrane region" description="Helical" evidence="1">
    <location>
        <begin position="61"/>
        <end position="79"/>
    </location>
</feature>
<evidence type="ECO:0000313" key="2">
    <source>
        <dbReference type="EMBL" id="MBJ6120364.1"/>
    </source>
</evidence>
<feature type="transmembrane region" description="Helical" evidence="1">
    <location>
        <begin position="91"/>
        <end position="118"/>
    </location>
</feature>
<reference evidence="3" key="1">
    <citation type="submission" date="2020-12" db="EMBL/GenBank/DDBJ databases">
        <title>Hymenobacter sp.</title>
        <authorList>
            <person name="Kim M.K."/>
        </authorList>
    </citation>
    <scope>NUCLEOTIDE SEQUENCE [LARGE SCALE GENOMIC DNA]</scope>
    <source>
        <strain evidence="3">BT553</strain>
    </source>
</reference>
<keyword evidence="3" id="KW-1185">Reference proteome</keyword>
<dbReference type="Proteomes" id="UP000640426">
    <property type="component" value="Unassembled WGS sequence"/>
</dbReference>
<name>A0ABS0XJZ6_9SPHN</name>
<keyword evidence="1" id="KW-0472">Membrane</keyword>
<keyword evidence="1" id="KW-1133">Transmembrane helix</keyword>
<feature type="transmembrane region" description="Helical" evidence="1">
    <location>
        <begin position="7"/>
        <end position="28"/>
    </location>
</feature>
<organism evidence="2 3">
    <name type="scientific">Sphingomonas mollis</name>
    <dbReference type="NCBI Taxonomy" id="2795726"/>
    <lineage>
        <taxon>Bacteria</taxon>
        <taxon>Pseudomonadati</taxon>
        <taxon>Pseudomonadota</taxon>
        <taxon>Alphaproteobacteria</taxon>
        <taxon>Sphingomonadales</taxon>
        <taxon>Sphingomonadaceae</taxon>
        <taxon>Sphingomonas</taxon>
    </lineage>
</organism>
<evidence type="ECO:0000256" key="1">
    <source>
        <dbReference type="SAM" id="Phobius"/>
    </source>
</evidence>
<accession>A0ABS0XJZ6</accession>
<proteinExistence type="predicted"/>
<gene>
    <name evidence="2" type="ORF">JAO74_01020</name>
</gene>
<keyword evidence="1" id="KW-0812">Transmembrane</keyword>
<comment type="caution">
    <text evidence="2">The sequence shown here is derived from an EMBL/GenBank/DDBJ whole genome shotgun (WGS) entry which is preliminary data.</text>
</comment>